<evidence type="ECO:0000313" key="7">
    <source>
        <dbReference type="EMBL" id="ESP87928.1"/>
    </source>
</evidence>
<feature type="compositionally biased region" description="Gly residues" evidence="5">
    <location>
        <begin position="261"/>
        <end position="270"/>
    </location>
</feature>
<protein>
    <recommendedName>
        <fullName evidence="9">Signal peptidase I</fullName>
    </recommendedName>
</protein>
<dbReference type="PATRIC" id="fig|1324957.4.peg.2326"/>
<dbReference type="GO" id="GO:0004252">
    <property type="term" value="F:serine-type endopeptidase activity"/>
    <property type="evidence" value="ECO:0007669"/>
    <property type="project" value="InterPro"/>
</dbReference>
<evidence type="ECO:0000313" key="8">
    <source>
        <dbReference type="Proteomes" id="UP000017840"/>
    </source>
</evidence>
<evidence type="ECO:0000256" key="4">
    <source>
        <dbReference type="ARBA" id="ARBA00023136"/>
    </source>
</evidence>
<dbReference type="InterPro" id="IPR019533">
    <property type="entry name" value="Peptidase_S26"/>
</dbReference>
<keyword evidence="8" id="KW-1185">Reference proteome</keyword>
<dbReference type="InterPro" id="IPR001733">
    <property type="entry name" value="Peptidase_S26B"/>
</dbReference>
<dbReference type="GO" id="GO:0006465">
    <property type="term" value="P:signal peptide processing"/>
    <property type="evidence" value="ECO:0007669"/>
    <property type="project" value="InterPro"/>
</dbReference>
<comment type="subcellular location">
    <subcellularLocation>
        <location evidence="1">Membrane</location>
    </subcellularLocation>
</comment>
<dbReference type="OrthoDB" id="4822at2157"/>
<dbReference type="RefSeq" id="WP_023394869.1">
    <property type="nucleotide sequence ID" value="NZ_ASGZ01000037.1"/>
</dbReference>
<comment type="caution">
    <text evidence="7">The sequence shown here is derived from an EMBL/GenBank/DDBJ whole genome shotgun (WGS) entry which is preliminary data.</text>
</comment>
<dbReference type="STRING" id="1324957.K933_11446"/>
<dbReference type="eggNOG" id="arCOG01739">
    <property type="taxonomic scope" value="Archaea"/>
</dbReference>
<gene>
    <name evidence="7" type="ORF">K933_11446</name>
</gene>
<keyword evidence="2 6" id="KW-0812">Transmembrane</keyword>
<dbReference type="EMBL" id="ASGZ01000037">
    <property type="protein sequence ID" value="ESP87928.1"/>
    <property type="molecule type" value="Genomic_DNA"/>
</dbReference>
<dbReference type="GO" id="GO:0016020">
    <property type="term" value="C:membrane"/>
    <property type="evidence" value="ECO:0007669"/>
    <property type="project" value="UniProtKB-SubCell"/>
</dbReference>
<feature type="transmembrane region" description="Helical" evidence="6">
    <location>
        <begin position="30"/>
        <end position="51"/>
    </location>
</feature>
<sequence length="270" mass="28501">MSDDRRPPDGGPLTRFLRAESGPLLFVRELLSSVLAVVLVGLVLFAVAGVWPPMVAVESGSMQPHMERGDLVFITEPTRFAPSFSYEETGVVTYETGTAEEYATFGEPGSVVVYKPPDEVGPPIIHRARFHVSAGENWYDRANPEYLTGDSCEEIPYCPAPHAGFITKGDWNGQYDQVNGIAPPVRTEWVQGVARVRVPYLGYIRLLFSGAISATPTPPVPVEPVDATNATAGAANTTAGSTNATVDAASGATPNASPTVRGGGTAPVAG</sequence>
<name>V4HCZ1_9EURY</name>
<evidence type="ECO:0000256" key="2">
    <source>
        <dbReference type="ARBA" id="ARBA00022692"/>
    </source>
</evidence>
<feature type="compositionally biased region" description="Low complexity" evidence="5">
    <location>
        <begin position="234"/>
        <end position="245"/>
    </location>
</feature>
<accession>V4HCZ1</accession>
<evidence type="ECO:0000256" key="6">
    <source>
        <dbReference type="SAM" id="Phobius"/>
    </source>
</evidence>
<evidence type="ECO:0000256" key="3">
    <source>
        <dbReference type="ARBA" id="ARBA00022989"/>
    </source>
</evidence>
<dbReference type="InterPro" id="IPR036286">
    <property type="entry name" value="LexA/Signal_pep-like_sf"/>
</dbReference>
<proteinExistence type="predicted"/>
<keyword evidence="3 6" id="KW-1133">Transmembrane helix</keyword>
<dbReference type="PANTHER" id="PTHR10806">
    <property type="entry name" value="SIGNAL PEPTIDASE COMPLEX CATALYTIC SUBUNIT SEC11"/>
    <property type="match status" value="1"/>
</dbReference>
<dbReference type="CDD" id="cd06530">
    <property type="entry name" value="S26_SPase_I"/>
    <property type="match status" value="1"/>
</dbReference>
<evidence type="ECO:0000256" key="5">
    <source>
        <dbReference type="SAM" id="MobiDB-lite"/>
    </source>
</evidence>
<organism evidence="7 8">
    <name type="scientific">Candidatus Halobonum tyrrellensis G22</name>
    <dbReference type="NCBI Taxonomy" id="1324957"/>
    <lineage>
        <taxon>Archaea</taxon>
        <taxon>Methanobacteriati</taxon>
        <taxon>Methanobacteriota</taxon>
        <taxon>Stenosarchaea group</taxon>
        <taxon>Halobacteria</taxon>
        <taxon>Halobacteriales</taxon>
        <taxon>Haloferacaceae</taxon>
        <taxon>Candidatus Halobonum</taxon>
    </lineage>
</organism>
<dbReference type="AlphaFoldDB" id="V4HCZ1"/>
<reference evidence="7 8" key="1">
    <citation type="journal article" date="2013" name="Genome Announc.">
        <title>Draft Genome Sequence of 'Candidatus Halobonum tyrrellensis' Strain G22, Isolated from the Hypersaline Waters of Lake Tyrrell, Australia.</title>
        <authorList>
            <person name="Ugalde J.A."/>
            <person name="Narasingarao P."/>
            <person name="Kuo S."/>
            <person name="Podell S."/>
            <person name="Allen E.E."/>
        </authorList>
    </citation>
    <scope>NUCLEOTIDE SEQUENCE [LARGE SCALE GENOMIC DNA]</scope>
    <source>
        <strain evidence="7 8">G22</strain>
    </source>
</reference>
<evidence type="ECO:0008006" key="9">
    <source>
        <dbReference type="Google" id="ProtNLM"/>
    </source>
</evidence>
<dbReference type="Proteomes" id="UP000017840">
    <property type="component" value="Unassembled WGS sequence"/>
</dbReference>
<keyword evidence="4 6" id="KW-0472">Membrane</keyword>
<dbReference type="PANTHER" id="PTHR10806:SF6">
    <property type="entry name" value="SIGNAL PEPTIDASE COMPLEX CATALYTIC SUBUNIT SEC11"/>
    <property type="match status" value="1"/>
</dbReference>
<feature type="region of interest" description="Disordered" evidence="5">
    <location>
        <begin position="234"/>
        <end position="270"/>
    </location>
</feature>
<dbReference type="SUPFAM" id="SSF51306">
    <property type="entry name" value="LexA/Signal peptidase"/>
    <property type="match status" value="1"/>
</dbReference>
<evidence type="ECO:0000256" key="1">
    <source>
        <dbReference type="ARBA" id="ARBA00004370"/>
    </source>
</evidence>